<proteinExistence type="predicted"/>
<organism evidence="1 2">
    <name type="scientific">Roridomyces roridus</name>
    <dbReference type="NCBI Taxonomy" id="1738132"/>
    <lineage>
        <taxon>Eukaryota</taxon>
        <taxon>Fungi</taxon>
        <taxon>Dikarya</taxon>
        <taxon>Basidiomycota</taxon>
        <taxon>Agaricomycotina</taxon>
        <taxon>Agaricomycetes</taxon>
        <taxon>Agaricomycetidae</taxon>
        <taxon>Agaricales</taxon>
        <taxon>Marasmiineae</taxon>
        <taxon>Mycenaceae</taxon>
        <taxon>Roridomyces</taxon>
    </lineage>
</organism>
<protein>
    <submittedName>
        <fullName evidence="1">Uncharacterized protein</fullName>
    </submittedName>
</protein>
<evidence type="ECO:0000313" key="2">
    <source>
        <dbReference type="Proteomes" id="UP001221142"/>
    </source>
</evidence>
<name>A0AAD7FIL5_9AGAR</name>
<evidence type="ECO:0000313" key="1">
    <source>
        <dbReference type="EMBL" id="KAJ7625948.1"/>
    </source>
</evidence>
<comment type="caution">
    <text evidence="1">The sequence shown here is derived from an EMBL/GenBank/DDBJ whole genome shotgun (WGS) entry which is preliminary data.</text>
</comment>
<dbReference type="AlphaFoldDB" id="A0AAD7FIL5"/>
<dbReference type="Proteomes" id="UP001221142">
    <property type="component" value="Unassembled WGS sequence"/>
</dbReference>
<dbReference type="EMBL" id="JARKIF010000012">
    <property type="protein sequence ID" value="KAJ7625948.1"/>
    <property type="molecule type" value="Genomic_DNA"/>
</dbReference>
<gene>
    <name evidence="1" type="ORF">FB45DRAFT_73858</name>
</gene>
<accession>A0AAD7FIL5</accession>
<keyword evidence="2" id="KW-1185">Reference proteome</keyword>
<sequence>MHRPPWLTIPLAFRTTPLMLHHLSFVSGSSMPGLSTLLHPSSSWIPARRWCQRLPYLPPLSSVGWWPATSASSARHCKTPSLLFAKPTSTSCPRVLLMPHSSLPAHTLRHCCRRSPPIITATSAWSGPKPGCCGRRLPVCHLPRSIGHQSGATRGGLSPRRIYHHGHHLPPISYWSPPKPALAFLIHPPRESLPVVSWPRMRGHRGMGRPGIDIEDADRYCRGRPPIWYGVTCARVSDVSGLHSASLGLHGGG</sequence>
<reference evidence="1" key="1">
    <citation type="submission" date="2023-03" db="EMBL/GenBank/DDBJ databases">
        <title>Massive genome expansion in bonnet fungi (Mycena s.s.) driven by repeated elements and novel gene families across ecological guilds.</title>
        <authorList>
            <consortium name="Lawrence Berkeley National Laboratory"/>
            <person name="Harder C.B."/>
            <person name="Miyauchi S."/>
            <person name="Viragh M."/>
            <person name="Kuo A."/>
            <person name="Thoen E."/>
            <person name="Andreopoulos B."/>
            <person name="Lu D."/>
            <person name="Skrede I."/>
            <person name="Drula E."/>
            <person name="Henrissat B."/>
            <person name="Morin E."/>
            <person name="Kohler A."/>
            <person name="Barry K."/>
            <person name="LaButti K."/>
            <person name="Morin E."/>
            <person name="Salamov A."/>
            <person name="Lipzen A."/>
            <person name="Mereny Z."/>
            <person name="Hegedus B."/>
            <person name="Baldrian P."/>
            <person name="Stursova M."/>
            <person name="Weitz H."/>
            <person name="Taylor A."/>
            <person name="Grigoriev I.V."/>
            <person name="Nagy L.G."/>
            <person name="Martin F."/>
            <person name="Kauserud H."/>
        </authorList>
    </citation>
    <scope>NUCLEOTIDE SEQUENCE</scope>
    <source>
        <strain evidence="1">9284</strain>
    </source>
</reference>